<keyword evidence="3" id="KW-1185">Reference proteome</keyword>
<proteinExistence type="predicted"/>
<dbReference type="EMBL" id="CP003155">
    <property type="protein sequence ID" value="AEV30850.1"/>
    <property type="molecule type" value="Genomic_DNA"/>
</dbReference>
<keyword evidence="1" id="KW-0472">Membrane</keyword>
<name>G8QYZ1_SPHPG</name>
<evidence type="ECO:0000313" key="2">
    <source>
        <dbReference type="EMBL" id="AEV30850.1"/>
    </source>
</evidence>
<gene>
    <name evidence="2" type="ordered locus">SpiGrapes_3103</name>
</gene>
<accession>G8QYZ1</accession>
<protein>
    <submittedName>
        <fullName evidence="2">Uncharacterized protein</fullName>
    </submittedName>
</protein>
<dbReference type="KEGG" id="sgp:SpiGrapes_3103"/>
<dbReference type="AlphaFoldDB" id="G8QYZ1"/>
<evidence type="ECO:0000313" key="3">
    <source>
        <dbReference type="Proteomes" id="UP000005632"/>
    </source>
</evidence>
<reference evidence="2 3" key="1">
    <citation type="submission" date="2011-11" db="EMBL/GenBank/DDBJ databases">
        <title>Complete sequence of Spirochaeta sp. grapes.</title>
        <authorList>
            <consortium name="US DOE Joint Genome Institute"/>
            <person name="Lucas S."/>
            <person name="Han J."/>
            <person name="Lapidus A."/>
            <person name="Cheng J.-F."/>
            <person name="Goodwin L."/>
            <person name="Pitluck S."/>
            <person name="Peters L."/>
            <person name="Ovchinnikova G."/>
            <person name="Munk A.C."/>
            <person name="Detter J.C."/>
            <person name="Han C."/>
            <person name="Tapia R."/>
            <person name="Land M."/>
            <person name="Hauser L."/>
            <person name="Kyrpides N."/>
            <person name="Ivanova N."/>
            <person name="Pagani I."/>
            <person name="Ritalahtilisa K."/>
            <person name="Loeffler F."/>
            <person name="Woyke T."/>
        </authorList>
    </citation>
    <scope>NUCLEOTIDE SEQUENCE [LARGE SCALE GENOMIC DNA]</scope>
    <source>
        <strain evidence="3">ATCC BAA-1885 / DSM 22778 / Grapes</strain>
    </source>
</reference>
<feature type="transmembrane region" description="Helical" evidence="1">
    <location>
        <begin position="12"/>
        <end position="41"/>
    </location>
</feature>
<keyword evidence="1" id="KW-1133">Transmembrane helix</keyword>
<keyword evidence="1" id="KW-0812">Transmembrane</keyword>
<dbReference type="Proteomes" id="UP000005632">
    <property type="component" value="Chromosome"/>
</dbReference>
<evidence type="ECO:0000256" key="1">
    <source>
        <dbReference type="SAM" id="Phobius"/>
    </source>
</evidence>
<dbReference type="HOGENOM" id="CLU_2939422_0_0_12"/>
<sequence length="60" mass="6957">MEFFGINTEKEVLYFICTLFPGINQVSAGCAYIQAVALGIYKSKKKNVVLYCKWGFYEYR</sequence>
<organism evidence="2 3">
    <name type="scientific">Sphaerochaeta pleomorpha (strain ATCC BAA-1885 / DSM 22778 / Grapes)</name>
    <dbReference type="NCBI Taxonomy" id="158190"/>
    <lineage>
        <taxon>Bacteria</taxon>
        <taxon>Pseudomonadati</taxon>
        <taxon>Spirochaetota</taxon>
        <taxon>Spirochaetia</taxon>
        <taxon>Spirochaetales</taxon>
        <taxon>Sphaerochaetaceae</taxon>
        <taxon>Sphaerochaeta</taxon>
    </lineage>
</organism>